<dbReference type="InterPro" id="IPR043130">
    <property type="entry name" value="CDP-OH_PTrfase_TM_dom"/>
</dbReference>
<reference evidence="9" key="1">
    <citation type="submission" date="2022-07" db="EMBL/GenBank/DDBJ databases">
        <title>Phylogenomic reconstructions and comparative analyses of Kickxellomycotina fungi.</title>
        <authorList>
            <person name="Reynolds N.K."/>
            <person name="Stajich J.E."/>
            <person name="Barry K."/>
            <person name="Grigoriev I.V."/>
            <person name="Crous P."/>
            <person name="Smith M.E."/>
        </authorList>
    </citation>
    <scope>NUCLEOTIDE SEQUENCE</scope>
    <source>
        <strain evidence="9">NBRC 105413</strain>
    </source>
</reference>
<comment type="similarity">
    <text evidence="6">Belongs to the CDP-alcohol phosphatidyltransferase class-I family.</text>
</comment>
<feature type="transmembrane region" description="Helical" evidence="8">
    <location>
        <begin position="106"/>
        <end position="133"/>
    </location>
</feature>
<dbReference type="PANTHER" id="PTHR21576:SF158">
    <property type="entry name" value="RIBOSOMAL RNA-PROCESSING PROTEIN 12-LIKE CONSERVED DOMAIN-CONTAINING PROTEIN"/>
    <property type="match status" value="1"/>
</dbReference>
<feature type="transmembrane region" description="Helical" evidence="8">
    <location>
        <begin position="690"/>
        <end position="713"/>
    </location>
</feature>
<dbReference type="EMBL" id="JANBOH010000179">
    <property type="protein sequence ID" value="KAJ1644264.1"/>
    <property type="molecule type" value="Genomic_DNA"/>
</dbReference>
<evidence type="ECO:0000256" key="5">
    <source>
        <dbReference type="ARBA" id="ARBA00023136"/>
    </source>
</evidence>
<dbReference type="GO" id="GO:0016780">
    <property type="term" value="F:phosphotransferase activity, for other substituted phosphate groups"/>
    <property type="evidence" value="ECO:0007669"/>
    <property type="project" value="InterPro"/>
</dbReference>
<keyword evidence="10" id="KW-1185">Reference proteome</keyword>
<feature type="transmembrane region" description="Helical" evidence="8">
    <location>
        <begin position="456"/>
        <end position="478"/>
    </location>
</feature>
<comment type="subcellular location">
    <subcellularLocation>
        <location evidence="1">Membrane</location>
        <topology evidence="1">Multi-pass membrane protein</topology>
    </subcellularLocation>
</comment>
<dbReference type="Proteomes" id="UP001145021">
    <property type="component" value="Unassembled WGS sequence"/>
</dbReference>
<feature type="transmembrane region" description="Helical" evidence="8">
    <location>
        <begin position="53"/>
        <end position="73"/>
    </location>
</feature>
<evidence type="ECO:0000313" key="9">
    <source>
        <dbReference type="EMBL" id="KAJ1644264.1"/>
    </source>
</evidence>
<dbReference type="InterPro" id="IPR000462">
    <property type="entry name" value="CDP-OH_P_trans"/>
</dbReference>
<feature type="transmembrane region" description="Helical" evidence="8">
    <location>
        <begin position="14"/>
        <end position="33"/>
    </location>
</feature>
<organism evidence="9 10">
    <name type="scientific">Coemansia asiatica</name>
    <dbReference type="NCBI Taxonomy" id="1052880"/>
    <lineage>
        <taxon>Eukaryota</taxon>
        <taxon>Fungi</taxon>
        <taxon>Fungi incertae sedis</taxon>
        <taxon>Zoopagomycota</taxon>
        <taxon>Kickxellomycotina</taxon>
        <taxon>Kickxellomycetes</taxon>
        <taxon>Kickxellales</taxon>
        <taxon>Kickxellaceae</taxon>
        <taxon>Coemansia</taxon>
    </lineage>
</organism>
<evidence type="ECO:0000256" key="8">
    <source>
        <dbReference type="SAM" id="Phobius"/>
    </source>
</evidence>
<evidence type="ECO:0000256" key="7">
    <source>
        <dbReference type="SAM" id="MobiDB-lite"/>
    </source>
</evidence>
<dbReference type="AlphaFoldDB" id="A0A9W7XJY7"/>
<feature type="transmembrane region" description="Helical" evidence="8">
    <location>
        <begin position="787"/>
        <end position="806"/>
    </location>
</feature>
<dbReference type="GO" id="GO:0008654">
    <property type="term" value="P:phospholipid biosynthetic process"/>
    <property type="evidence" value="ECO:0007669"/>
    <property type="project" value="InterPro"/>
</dbReference>
<dbReference type="PANTHER" id="PTHR21576">
    <property type="entry name" value="UNCHARACTERIZED NODULIN-LIKE PROTEIN"/>
    <property type="match status" value="1"/>
</dbReference>
<feature type="transmembrane region" description="Helical" evidence="8">
    <location>
        <begin position="394"/>
        <end position="412"/>
    </location>
</feature>
<dbReference type="PROSITE" id="PS00379">
    <property type="entry name" value="CDP_ALCOHOL_P_TRANSF"/>
    <property type="match status" value="1"/>
</dbReference>
<dbReference type="Pfam" id="PF01066">
    <property type="entry name" value="CDP-OH_P_transf"/>
    <property type="match status" value="1"/>
</dbReference>
<evidence type="ECO:0000256" key="1">
    <source>
        <dbReference type="ARBA" id="ARBA00004141"/>
    </source>
</evidence>
<proteinExistence type="inferred from homology"/>
<feature type="transmembrane region" description="Helical" evidence="8">
    <location>
        <begin position="527"/>
        <end position="547"/>
    </location>
</feature>
<keyword evidence="4 8" id="KW-1133">Transmembrane helix</keyword>
<keyword evidence="3 8" id="KW-0812">Transmembrane</keyword>
<feature type="region of interest" description="Disordered" evidence="7">
    <location>
        <begin position="228"/>
        <end position="266"/>
    </location>
</feature>
<feature type="compositionally biased region" description="Low complexity" evidence="7">
    <location>
        <begin position="247"/>
        <end position="266"/>
    </location>
</feature>
<evidence type="ECO:0000256" key="2">
    <source>
        <dbReference type="ARBA" id="ARBA00022679"/>
    </source>
</evidence>
<dbReference type="GO" id="GO:0000329">
    <property type="term" value="C:fungal-type vacuole membrane"/>
    <property type="evidence" value="ECO:0007669"/>
    <property type="project" value="TreeGrafter"/>
</dbReference>
<dbReference type="InterPro" id="IPR011701">
    <property type="entry name" value="MFS"/>
</dbReference>
<accession>A0A9W7XJY7</accession>
<feature type="transmembrane region" description="Helical" evidence="8">
    <location>
        <begin position="145"/>
        <end position="170"/>
    </location>
</feature>
<evidence type="ECO:0000256" key="4">
    <source>
        <dbReference type="ARBA" id="ARBA00022989"/>
    </source>
</evidence>
<dbReference type="Gene3D" id="1.20.120.1760">
    <property type="match status" value="1"/>
</dbReference>
<feature type="transmembrane region" description="Helical" evidence="8">
    <location>
        <begin position="182"/>
        <end position="203"/>
    </location>
</feature>
<feature type="compositionally biased region" description="Basic and acidic residues" evidence="7">
    <location>
        <begin position="232"/>
        <end position="243"/>
    </location>
</feature>
<comment type="caution">
    <text evidence="9">The sequence shown here is derived from an EMBL/GenBank/DDBJ whole genome shotgun (WGS) entry which is preliminary data.</text>
</comment>
<feature type="transmembrane region" description="Helical" evidence="8">
    <location>
        <begin position="485"/>
        <end position="507"/>
    </location>
</feature>
<dbReference type="InterPro" id="IPR048254">
    <property type="entry name" value="CDP_ALCOHOL_P_TRANSF_CS"/>
</dbReference>
<dbReference type="Pfam" id="PF07690">
    <property type="entry name" value="MFS_1"/>
    <property type="match status" value="1"/>
</dbReference>
<keyword evidence="2 6" id="KW-0808">Transferase</keyword>
<dbReference type="InterPro" id="IPR036259">
    <property type="entry name" value="MFS_trans_sf"/>
</dbReference>
<evidence type="ECO:0000256" key="3">
    <source>
        <dbReference type="ARBA" id="ARBA00022692"/>
    </source>
</evidence>
<name>A0A9W7XJY7_9FUNG</name>
<gene>
    <name evidence="9" type="ORF">LPJ64_004041</name>
</gene>
<evidence type="ECO:0000256" key="6">
    <source>
        <dbReference type="RuleBase" id="RU003750"/>
    </source>
</evidence>
<protein>
    <recommendedName>
        <fullName evidence="11">MFS general substrate transporter</fullName>
    </recommendedName>
</protein>
<dbReference type="GO" id="GO:0022857">
    <property type="term" value="F:transmembrane transporter activity"/>
    <property type="evidence" value="ECO:0007669"/>
    <property type="project" value="InterPro"/>
</dbReference>
<keyword evidence="5 8" id="KW-0472">Membrane</keyword>
<dbReference type="SUPFAM" id="SSF103473">
    <property type="entry name" value="MFS general substrate transporter"/>
    <property type="match status" value="1"/>
</dbReference>
<feature type="transmembrane region" description="Helical" evidence="8">
    <location>
        <begin position="80"/>
        <end position="100"/>
    </location>
</feature>
<evidence type="ECO:0000313" key="10">
    <source>
        <dbReference type="Proteomes" id="UP001145021"/>
    </source>
</evidence>
<feature type="region of interest" description="Disordered" evidence="7">
    <location>
        <begin position="280"/>
        <end position="314"/>
    </location>
</feature>
<feature type="transmembrane region" description="Helical" evidence="8">
    <location>
        <begin position="424"/>
        <end position="444"/>
    </location>
</feature>
<feature type="transmembrane region" description="Helical" evidence="8">
    <location>
        <begin position="347"/>
        <end position="374"/>
    </location>
</feature>
<sequence>METSTRRQRHWRRAVAMLGACMANTTAGTVYLFSTYGPGMSRQLHLTSTQSNIVAISANYGLLLSGPIFGWAADTLGPRILSAFAAVGSFAAFSALAYTYSGALPLSSWLILSAYMVLIGVSCQAVNMSAITVTTRNFKQNRGSAVSLCLAFFGLSPFVLSHINTIFFASGDKPDIFGYLRFLSFIGLVTSSIASVCLAVVGFGPTRYRRDIPDGFIAENGSEYNSSIVSNEHGDSVSSEERGLLPASGAAAANDNANSSSSSNVRPSYSAVVKAGLNNDGNGTGTTANNSNTPSSSRSVAAATATSAASNANNASNGDAAAIDGIDYDTARNLGGMDYIRDPEAQLLALVLLLCAGIGVFYNNNVGTIVNALYYSSTKDPDPSAAQRLINHHVSAVSLGSFLGRLSIGIISDTCKRLWRLPRSGILVVVAFGSVLSQVVVGTAETLPVLLVGSTLTGFSYGLIFGFVPSLVSIWFGTKHFGSNWGVTAMLIGFCGQGLGAYFGFVYDSNLPDQDPTKCPRGSCYRDAFVLSSGVSLLGLLAAIILARRRGDRRRENRRLWEEQEYSRALYVPFVLADSYWRNSGELSAIYKVKIKGTQFTLLLYFHLAITNLKLKLKHKRILTIPNALTMARIVSSPYIGYLIVHQNYELALCGCVVFGLTDALDGYIARKYNMQSFVGSIIDPAADKVLMTTLTVALAYSGLLPTALAGVIVGRDVALSLAAFVVRWATLPGPKTLKRYFDLSIPSVEVRPTVISKWNTALQLALMSATLVAPVCGVPADWPGLVALQWITGATTVVSGLGYLFSKDAVHRLTKAEVAKRIPKPNILPKKKN</sequence>
<evidence type="ECO:0008006" key="11">
    <source>
        <dbReference type="Google" id="ProtNLM"/>
    </source>
</evidence>
<dbReference type="Gene3D" id="1.20.1250.20">
    <property type="entry name" value="MFS general substrate transporter like domains"/>
    <property type="match status" value="2"/>
</dbReference>